<evidence type="ECO:0000313" key="1">
    <source>
        <dbReference type="EMBL" id="KAJ7536087.1"/>
    </source>
</evidence>
<name>A0ACC2C373_DIPCM</name>
<proteinExistence type="predicted"/>
<protein>
    <submittedName>
        <fullName evidence="1">Uncharacterized protein</fullName>
    </submittedName>
</protein>
<organism evidence="1 2">
    <name type="scientific">Diphasiastrum complanatum</name>
    <name type="common">Issler's clubmoss</name>
    <name type="synonym">Lycopodium complanatum</name>
    <dbReference type="NCBI Taxonomy" id="34168"/>
    <lineage>
        <taxon>Eukaryota</taxon>
        <taxon>Viridiplantae</taxon>
        <taxon>Streptophyta</taxon>
        <taxon>Embryophyta</taxon>
        <taxon>Tracheophyta</taxon>
        <taxon>Lycopodiopsida</taxon>
        <taxon>Lycopodiales</taxon>
        <taxon>Lycopodiaceae</taxon>
        <taxon>Lycopodioideae</taxon>
        <taxon>Diphasiastrum</taxon>
    </lineage>
</organism>
<dbReference type="Proteomes" id="UP001162992">
    <property type="component" value="Chromosome 12"/>
</dbReference>
<accession>A0ACC2C373</accession>
<reference evidence="2" key="1">
    <citation type="journal article" date="2024" name="Proc. Natl. Acad. Sci. U.S.A.">
        <title>Extraordinary preservation of gene collinearity over three hundred million years revealed in homosporous lycophytes.</title>
        <authorList>
            <person name="Li C."/>
            <person name="Wickell D."/>
            <person name="Kuo L.Y."/>
            <person name="Chen X."/>
            <person name="Nie B."/>
            <person name="Liao X."/>
            <person name="Peng D."/>
            <person name="Ji J."/>
            <person name="Jenkins J."/>
            <person name="Williams M."/>
            <person name="Shu S."/>
            <person name="Plott C."/>
            <person name="Barry K."/>
            <person name="Rajasekar S."/>
            <person name="Grimwood J."/>
            <person name="Han X."/>
            <person name="Sun S."/>
            <person name="Hou Z."/>
            <person name="He W."/>
            <person name="Dai G."/>
            <person name="Sun C."/>
            <person name="Schmutz J."/>
            <person name="Leebens-Mack J.H."/>
            <person name="Li F.W."/>
            <person name="Wang L."/>
        </authorList>
    </citation>
    <scope>NUCLEOTIDE SEQUENCE [LARGE SCALE GENOMIC DNA]</scope>
    <source>
        <strain evidence="2">cv. PW_Plant_1</strain>
    </source>
</reference>
<dbReference type="EMBL" id="CM055103">
    <property type="protein sequence ID" value="KAJ7536087.1"/>
    <property type="molecule type" value="Genomic_DNA"/>
</dbReference>
<keyword evidence="2" id="KW-1185">Reference proteome</keyword>
<evidence type="ECO:0000313" key="2">
    <source>
        <dbReference type="Proteomes" id="UP001162992"/>
    </source>
</evidence>
<sequence length="110" mass="12099">MNLQALCSSLALAHPLTLCIVVLWVRAPPRVIALSTYKNRMVTHASCVIHACSSSSRGTGHIAKLTHSLSLSLCSRLVGRGPRRGKYGGKCRKERGWDKLFKKKNSWGGR</sequence>
<gene>
    <name evidence="1" type="ORF">O6H91_12G056100</name>
</gene>
<comment type="caution">
    <text evidence="1">The sequence shown here is derived from an EMBL/GenBank/DDBJ whole genome shotgun (WGS) entry which is preliminary data.</text>
</comment>